<dbReference type="STRING" id="1817832.A3J48_00935"/>
<evidence type="ECO:0000256" key="1">
    <source>
        <dbReference type="SAM" id="MobiDB-lite"/>
    </source>
</evidence>
<dbReference type="EMBL" id="MFES01000020">
    <property type="protein sequence ID" value="OGE85886.1"/>
    <property type="molecule type" value="Genomic_DNA"/>
</dbReference>
<name>A0A1F5P7G6_9BACT</name>
<dbReference type="InterPro" id="IPR013783">
    <property type="entry name" value="Ig-like_fold"/>
</dbReference>
<feature type="domain" description="Fibronectin type-III" evidence="2">
    <location>
        <begin position="135"/>
        <end position="235"/>
    </location>
</feature>
<organism evidence="3 4">
    <name type="scientific">Candidatus Doudnabacteria bacterium RIFCSPHIGHO2_02_FULL_46_11</name>
    <dbReference type="NCBI Taxonomy" id="1817832"/>
    <lineage>
        <taxon>Bacteria</taxon>
        <taxon>Candidatus Doudnaibacteriota</taxon>
    </lineage>
</organism>
<evidence type="ECO:0000259" key="2">
    <source>
        <dbReference type="PROSITE" id="PS50853"/>
    </source>
</evidence>
<dbReference type="Proteomes" id="UP000176786">
    <property type="component" value="Unassembled WGS sequence"/>
</dbReference>
<gene>
    <name evidence="3" type="ORF">A3J48_00935</name>
</gene>
<dbReference type="SUPFAM" id="SSF49265">
    <property type="entry name" value="Fibronectin type III"/>
    <property type="match status" value="1"/>
</dbReference>
<dbReference type="PROSITE" id="PS50853">
    <property type="entry name" value="FN3"/>
    <property type="match status" value="1"/>
</dbReference>
<dbReference type="InterPro" id="IPR003961">
    <property type="entry name" value="FN3_dom"/>
</dbReference>
<accession>A0A1F5P7G6</accession>
<feature type="compositionally biased region" description="Polar residues" evidence="1">
    <location>
        <begin position="12"/>
        <end position="23"/>
    </location>
</feature>
<sequence>MPNDPTDEKQYKSNGTTLISTGGTTDESTVVLKADLAASLAINMALQVEVKGTGTGFDGTGLVEGTVGTGGACTSCTTLNDAQVTISGLSDGTKHWRARIRNTTTSETSGWISYGGNADGETDFRVDTSAPTITFSGGDTCSDATGNLTSNSVRISWTLNESADGQVEYSTSSDLSGSTNYPSSPAGSSTSHQIDLSNLNSGVTYYFKVKSRDSAGNLATRPTSTPFCSFTTSSVTQPGKSTSFHIAGNTGSISAATNFYFSVLASETSVTVKNAYVEVTAIVSGGSTLSLKVNDASTKNYTVTAASPTTYRLVYEIPAVSGSYPETRLNLNDITPCTNDDSPGTNPENPPCNTLTVTPGSGMTVYIASAKVIITYGYTP</sequence>
<dbReference type="CDD" id="cd00063">
    <property type="entry name" value="FN3"/>
    <property type="match status" value="1"/>
</dbReference>
<dbReference type="Pfam" id="PF16656">
    <property type="entry name" value="Pur_ac_phosph_N"/>
    <property type="match status" value="1"/>
</dbReference>
<dbReference type="InterPro" id="IPR015914">
    <property type="entry name" value="PAPs_N"/>
</dbReference>
<protein>
    <recommendedName>
        <fullName evidence="2">Fibronectin type-III domain-containing protein</fullName>
    </recommendedName>
</protein>
<dbReference type="InterPro" id="IPR036116">
    <property type="entry name" value="FN3_sf"/>
</dbReference>
<comment type="caution">
    <text evidence="3">The sequence shown here is derived from an EMBL/GenBank/DDBJ whole genome shotgun (WGS) entry which is preliminary data.</text>
</comment>
<evidence type="ECO:0000313" key="4">
    <source>
        <dbReference type="Proteomes" id="UP000176786"/>
    </source>
</evidence>
<dbReference type="GO" id="GO:0046872">
    <property type="term" value="F:metal ion binding"/>
    <property type="evidence" value="ECO:0007669"/>
    <property type="project" value="InterPro"/>
</dbReference>
<dbReference type="GO" id="GO:0003993">
    <property type="term" value="F:acid phosphatase activity"/>
    <property type="evidence" value="ECO:0007669"/>
    <property type="project" value="InterPro"/>
</dbReference>
<evidence type="ECO:0000313" key="3">
    <source>
        <dbReference type="EMBL" id="OGE85886.1"/>
    </source>
</evidence>
<reference evidence="3 4" key="1">
    <citation type="journal article" date="2016" name="Nat. Commun.">
        <title>Thousands of microbial genomes shed light on interconnected biogeochemical processes in an aquifer system.</title>
        <authorList>
            <person name="Anantharaman K."/>
            <person name="Brown C.T."/>
            <person name="Hug L.A."/>
            <person name="Sharon I."/>
            <person name="Castelle C.J."/>
            <person name="Probst A.J."/>
            <person name="Thomas B.C."/>
            <person name="Singh A."/>
            <person name="Wilkins M.J."/>
            <person name="Karaoz U."/>
            <person name="Brodie E.L."/>
            <person name="Williams K.H."/>
            <person name="Hubbard S.S."/>
            <person name="Banfield J.F."/>
        </authorList>
    </citation>
    <scope>NUCLEOTIDE SEQUENCE [LARGE SCALE GENOMIC DNA]</scope>
</reference>
<proteinExistence type="predicted"/>
<dbReference type="Gene3D" id="2.60.40.10">
    <property type="entry name" value="Immunoglobulins"/>
    <property type="match status" value="1"/>
</dbReference>
<feature type="region of interest" description="Disordered" evidence="1">
    <location>
        <begin position="1"/>
        <end position="23"/>
    </location>
</feature>
<feature type="region of interest" description="Disordered" evidence="1">
    <location>
        <begin position="168"/>
        <end position="193"/>
    </location>
</feature>
<dbReference type="AlphaFoldDB" id="A0A1F5P7G6"/>
<feature type="compositionally biased region" description="Basic and acidic residues" evidence="1">
    <location>
        <begin position="1"/>
        <end position="11"/>
    </location>
</feature>